<gene>
    <name evidence="2" type="ORF">HK097_000026</name>
</gene>
<evidence type="ECO:0000313" key="3">
    <source>
        <dbReference type="Proteomes" id="UP001212841"/>
    </source>
</evidence>
<dbReference type="AlphaFoldDB" id="A0AAD5SLX0"/>
<feature type="region of interest" description="Disordered" evidence="1">
    <location>
        <begin position="64"/>
        <end position="128"/>
    </location>
</feature>
<organism evidence="2 3">
    <name type="scientific">Rhizophlyctis rosea</name>
    <dbReference type="NCBI Taxonomy" id="64517"/>
    <lineage>
        <taxon>Eukaryota</taxon>
        <taxon>Fungi</taxon>
        <taxon>Fungi incertae sedis</taxon>
        <taxon>Chytridiomycota</taxon>
        <taxon>Chytridiomycota incertae sedis</taxon>
        <taxon>Chytridiomycetes</taxon>
        <taxon>Rhizophlyctidales</taxon>
        <taxon>Rhizophlyctidaceae</taxon>
        <taxon>Rhizophlyctis</taxon>
    </lineage>
</organism>
<dbReference type="Proteomes" id="UP001212841">
    <property type="component" value="Unassembled WGS sequence"/>
</dbReference>
<feature type="compositionally biased region" description="Basic and acidic residues" evidence="1">
    <location>
        <begin position="84"/>
        <end position="94"/>
    </location>
</feature>
<dbReference type="EMBL" id="JADGJD010000001">
    <property type="protein sequence ID" value="KAJ3057560.1"/>
    <property type="molecule type" value="Genomic_DNA"/>
</dbReference>
<feature type="compositionally biased region" description="Basic residues" evidence="1">
    <location>
        <begin position="110"/>
        <end position="121"/>
    </location>
</feature>
<proteinExistence type="predicted"/>
<name>A0AAD5SLX0_9FUNG</name>
<feature type="compositionally biased region" description="Polar residues" evidence="1">
    <location>
        <begin position="13"/>
        <end position="34"/>
    </location>
</feature>
<feature type="region of interest" description="Disordered" evidence="1">
    <location>
        <begin position="1"/>
        <end position="42"/>
    </location>
</feature>
<protein>
    <submittedName>
        <fullName evidence="2">Uncharacterized protein</fullName>
    </submittedName>
</protein>
<keyword evidence="3" id="KW-1185">Reference proteome</keyword>
<reference evidence="2" key="1">
    <citation type="submission" date="2020-05" db="EMBL/GenBank/DDBJ databases">
        <title>Phylogenomic resolution of chytrid fungi.</title>
        <authorList>
            <person name="Stajich J.E."/>
            <person name="Amses K."/>
            <person name="Simmons R."/>
            <person name="Seto K."/>
            <person name="Myers J."/>
            <person name="Bonds A."/>
            <person name="Quandt C.A."/>
            <person name="Barry K."/>
            <person name="Liu P."/>
            <person name="Grigoriev I."/>
            <person name="Longcore J.E."/>
            <person name="James T.Y."/>
        </authorList>
    </citation>
    <scope>NUCLEOTIDE SEQUENCE</scope>
    <source>
        <strain evidence="2">JEL0318</strain>
    </source>
</reference>
<evidence type="ECO:0000256" key="1">
    <source>
        <dbReference type="SAM" id="MobiDB-lite"/>
    </source>
</evidence>
<accession>A0AAD5SLX0</accession>
<evidence type="ECO:0000313" key="2">
    <source>
        <dbReference type="EMBL" id="KAJ3057560.1"/>
    </source>
</evidence>
<feature type="compositionally biased region" description="Low complexity" evidence="1">
    <location>
        <begin position="64"/>
        <end position="83"/>
    </location>
</feature>
<sequence>MNPSHSPTRDHSIPSSLRISTTPSSFPHSENTDIGSARAPSKVYISTPDRLKAKWSVASIIASLSSSVSPSSSKSPSPTTSSEKLPKESSRAGEESDIEDWGDSDNGSRSRGRKNARRRVRPVSSLFGKRKNQLLAEAAFKEVMQEMKA</sequence>
<comment type="caution">
    <text evidence="2">The sequence shown here is derived from an EMBL/GenBank/DDBJ whole genome shotgun (WGS) entry which is preliminary data.</text>
</comment>